<dbReference type="GO" id="GO:0003697">
    <property type="term" value="F:single-stranded DNA binding"/>
    <property type="evidence" value="ECO:0007669"/>
    <property type="project" value="InterPro"/>
</dbReference>
<proteinExistence type="inferred from homology"/>
<evidence type="ECO:0000256" key="6">
    <source>
        <dbReference type="ARBA" id="ARBA00022895"/>
    </source>
</evidence>
<evidence type="ECO:0000313" key="10">
    <source>
        <dbReference type="EMBL" id="KAG9269396.1"/>
    </source>
</evidence>
<gene>
    <name evidence="11" type="primary">ctc1</name>
    <name evidence="10" type="synonym">CTC1</name>
    <name evidence="10" type="ORF">AMEX_G16432</name>
</gene>
<name>A0A8B9H0M6_ASTMX</name>
<feature type="region of interest" description="Disordered" evidence="9">
    <location>
        <begin position="312"/>
        <end position="368"/>
    </location>
</feature>
<comment type="similarity">
    <text evidence="3">Belongs to the CTC1 family.</text>
</comment>
<dbReference type="PANTHER" id="PTHR14865">
    <property type="entry name" value="CST COMPLEX SUBUNIT CTC1"/>
    <property type="match status" value="1"/>
</dbReference>
<dbReference type="Pfam" id="PF15489">
    <property type="entry name" value="CTC1"/>
    <property type="match status" value="1"/>
</dbReference>
<evidence type="ECO:0000313" key="13">
    <source>
        <dbReference type="Proteomes" id="UP000752171"/>
    </source>
</evidence>
<accession>A0A8B9H0M6</accession>
<dbReference type="KEGG" id="amex:103037125"/>
<dbReference type="OMA" id="HTDYTPT"/>
<dbReference type="Ensembl" id="ENSAMXT00005003680.1">
    <property type="protein sequence ID" value="ENSAMXP00005003216.1"/>
    <property type="gene ID" value="ENSAMXG00005002025.1"/>
</dbReference>
<evidence type="ECO:0000256" key="4">
    <source>
        <dbReference type="ARBA" id="ARBA00016175"/>
    </source>
</evidence>
<evidence type="ECO:0000256" key="7">
    <source>
        <dbReference type="ARBA" id="ARBA00023125"/>
    </source>
</evidence>
<evidence type="ECO:0000256" key="3">
    <source>
        <dbReference type="ARBA" id="ARBA00006332"/>
    </source>
</evidence>
<keyword evidence="8" id="KW-0539">Nucleus</keyword>
<sequence length="1289" mass="143141">MDEFLDPFKDCTRVEQAWLGDLYAAVRDWIHPAVGTSLGWSVGKLAETVLWIVRRTTGSQSLPVSYKLVSVSELLSRQLSPCCSSLTWSTSHYRERAREAEQALPNHKALPRTQLLLIGFLCDGRISGQCNGCWRLRDVTGSVHCEVLNSSPLWLGKLMLLPTWNYIPQNAPGKELGGYLELIDSPVCVTSGPTELDPGEMLNEVIGVRKAARILRQRGSGRGCVCVCGEVRVVCPLLVIAGKCFFCFILAEEDASVPILVTDPECVHWRQCVCVGQSVCITALRVCSVRGWAGHRVLSVTPCSHLRLNPHTEEQRDNTHSQSDTLAQSDSHTQSQIETQSDTASPTSHESTQVEAQSLSDSHTQSLTGTHTLDTHLQQESSDLAQMDAHPPARRKVSKIISYRGRITSVLNAEAGLYEIDGKVGLCLAYQPQRKLSGGLRPGAEIELQNVHFLFRPTPFGPDAMLCLCLRSSVCVRAFSPLRSKISTPRSDSPLLCYLLERNLGVSEYLWLCYCHTALTERLCPRWVCEARVCVVAGRLLQFALGEEEKRGKQKRDIYREMIQDPHTCPLTEYSVSRPHVSVCSLKELCDWMEKECWESLSLSSLVPPSGPYLAHAQLNPLLCWSTHTLPLRSCSTHTLCPPLLVGVLEASSSRASVRLMDQTAAVDCVCVESSQSGDQLATINTAWLGCLVCIRNCTLVMERFLKTDFPSWKHLDQQRYITHKHCRVYIQVCVKDMHILSPSASMTIISSEGRREGEGGVMEEQVEGVQKAECSDKMSHTGRIKRKRESEEKREGHNKKYRDSCNYSNGPDDAEGSASTMSVPCVTLLLCVDTKQGVAFRNLQTASQTQGLKLSFTVKVTCLGDIQRWDRDPRNEPMEEREGAGGERKMELQFVDSSVRWFPLLQPGSVYRLTALNTEDVSVLCGSTVPAKGGVTLLSSPSLLVQPQWRIHTLTQLLLSEQIQGMMSVSDVLRCSSEVVSLYGVISERTTLEEEKGKTPALRSLISNKEQSVEQGLRVRLTLQDSEAPDRSLQVYLDLSHVPYIPGLIPGATVLLHDFQRKVSVVKNVYCWSLPVSCVTVTGLGSLKPRPPPPMMHLGQWAPGRAGQSIVGRVRSHVVCVLSLQLKWVCSFCGSVFKQSVCTRTCPPCDSNTGIFQAEAKVAVEDGTGEAQVWFSTETVAELLSLAATDWEGLQRHVRVRGHLRVYARGRNMVCDVDPDDPLVQYLCCLCSSSAVCRQFTLTCRLRSHKPEKGQLRKVCRGEREFLTKFPQALQLHCTHIHTSNSTP</sequence>
<dbReference type="PANTHER" id="PTHR14865:SF2">
    <property type="entry name" value="CST COMPLEX SUBUNIT CTC1"/>
    <property type="match status" value="1"/>
</dbReference>
<evidence type="ECO:0000256" key="8">
    <source>
        <dbReference type="ARBA" id="ARBA00023242"/>
    </source>
</evidence>
<reference evidence="11" key="2">
    <citation type="submission" date="2025-05" db="UniProtKB">
        <authorList>
            <consortium name="Ensembl"/>
        </authorList>
    </citation>
    <scope>IDENTIFICATION</scope>
</reference>
<evidence type="ECO:0000256" key="2">
    <source>
        <dbReference type="ARBA" id="ARBA00004574"/>
    </source>
</evidence>
<evidence type="ECO:0000313" key="12">
    <source>
        <dbReference type="Proteomes" id="UP000694621"/>
    </source>
</evidence>
<feature type="region of interest" description="Disordered" evidence="9">
    <location>
        <begin position="773"/>
        <end position="819"/>
    </location>
</feature>
<dbReference type="Proteomes" id="UP000752171">
    <property type="component" value="Unassembled WGS sequence"/>
</dbReference>
<dbReference type="CTD" id="80169"/>
<comment type="subcellular location">
    <subcellularLocation>
        <location evidence="2">Chromosome</location>
        <location evidence="2">Telomere</location>
    </subcellularLocation>
    <subcellularLocation>
        <location evidence="1">Nucleus</location>
    </subcellularLocation>
</comment>
<reference evidence="10 13" key="1">
    <citation type="submission" date="2021-07" db="EMBL/GenBank/DDBJ databases">
        <authorList>
            <person name="Imarazene B."/>
            <person name="Zahm M."/>
            <person name="Klopp C."/>
            <person name="Cabau C."/>
            <person name="Beille S."/>
            <person name="Jouanno E."/>
            <person name="Castinel A."/>
            <person name="Lluch J."/>
            <person name="Gil L."/>
            <person name="Kuchtly C."/>
            <person name="Lopez Roques C."/>
            <person name="Donnadieu C."/>
            <person name="Parrinello H."/>
            <person name="Journot L."/>
            <person name="Du K."/>
            <person name="Schartl M."/>
            <person name="Retaux S."/>
            <person name="Guiguen Y."/>
        </authorList>
    </citation>
    <scope>NUCLEOTIDE SEQUENCE [LARGE SCALE GENOMIC DNA]</scope>
    <source>
        <strain evidence="10">Pach_M1</strain>
        <tissue evidence="10">Testis</tissue>
    </source>
</reference>
<dbReference type="GO" id="GO:0010833">
    <property type="term" value="P:telomere maintenance via telomere lengthening"/>
    <property type="evidence" value="ECO:0007669"/>
    <property type="project" value="TreeGrafter"/>
</dbReference>
<dbReference type="InterPro" id="IPR029156">
    <property type="entry name" value="CTC1"/>
</dbReference>
<keyword evidence="6" id="KW-0779">Telomere</keyword>
<keyword evidence="5" id="KW-0158">Chromosome</keyword>
<evidence type="ECO:0000256" key="9">
    <source>
        <dbReference type="SAM" id="MobiDB-lite"/>
    </source>
</evidence>
<dbReference type="GO" id="GO:1990879">
    <property type="term" value="C:CST complex"/>
    <property type="evidence" value="ECO:0007669"/>
    <property type="project" value="TreeGrafter"/>
</dbReference>
<feature type="compositionally biased region" description="Polar residues" evidence="9">
    <location>
        <begin position="320"/>
        <end position="368"/>
    </location>
</feature>
<dbReference type="Proteomes" id="UP000694621">
    <property type="component" value="Unplaced"/>
</dbReference>
<dbReference type="InterPro" id="IPR042617">
    <property type="entry name" value="CTC1-like"/>
</dbReference>
<protein>
    <recommendedName>
        <fullName evidence="4">CST complex subunit CTC1</fullName>
    </recommendedName>
</protein>
<dbReference type="GeneID" id="103037125"/>
<dbReference type="GO" id="GO:0045740">
    <property type="term" value="P:positive regulation of DNA replication"/>
    <property type="evidence" value="ECO:0007669"/>
    <property type="project" value="TreeGrafter"/>
</dbReference>
<evidence type="ECO:0000256" key="1">
    <source>
        <dbReference type="ARBA" id="ARBA00004123"/>
    </source>
</evidence>
<dbReference type="EMBL" id="JAICCE010000013">
    <property type="protein sequence ID" value="KAG9269396.1"/>
    <property type="molecule type" value="Genomic_DNA"/>
</dbReference>
<organism evidence="11 12">
    <name type="scientific">Astyanax mexicanus</name>
    <name type="common">Blind cave fish</name>
    <name type="synonym">Astyanax fasciatus mexicanus</name>
    <dbReference type="NCBI Taxonomy" id="7994"/>
    <lineage>
        <taxon>Eukaryota</taxon>
        <taxon>Metazoa</taxon>
        <taxon>Chordata</taxon>
        <taxon>Craniata</taxon>
        <taxon>Vertebrata</taxon>
        <taxon>Euteleostomi</taxon>
        <taxon>Actinopterygii</taxon>
        <taxon>Neopterygii</taxon>
        <taxon>Teleostei</taxon>
        <taxon>Ostariophysi</taxon>
        <taxon>Characiformes</taxon>
        <taxon>Characoidei</taxon>
        <taxon>Acestrorhamphidae</taxon>
        <taxon>Acestrorhamphinae</taxon>
        <taxon>Astyanax</taxon>
    </lineage>
</organism>
<evidence type="ECO:0000256" key="5">
    <source>
        <dbReference type="ARBA" id="ARBA00022454"/>
    </source>
</evidence>
<keyword evidence="7" id="KW-0238">DNA-binding</keyword>
<evidence type="ECO:0000313" key="11">
    <source>
        <dbReference type="Ensembl" id="ENSAMXP00005003216.1"/>
    </source>
</evidence>
<dbReference type="GO" id="GO:0042162">
    <property type="term" value="F:telomeric DNA binding"/>
    <property type="evidence" value="ECO:0007669"/>
    <property type="project" value="TreeGrafter"/>
</dbReference>